<sequence>METELLFGRNEKERNERRLRLLITLRSYKILFTGFRKLVWK</sequence>
<protein>
    <submittedName>
        <fullName evidence="1">Uncharacterized protein</fullName>
    </submittedName>
</protein>
<dbReference type="Proteomes" id="UP000014614">
    <property type="component" value="Unassembled WGS sequence"/>
</dbReference>
<dbReference type="EMBL" id="ATFP01000019">
    <property type="protein sequence ID" value="EPH20765.1"/>
    <property type="molecule type" value="Genomic_DNA"/>
</dbReference>
<name>S3ZJ72_BACSE</name>
<dbReference type="AlphaFoldDB" id="S3ZJ72"/>
<dbReference type="HOGENOM" id="CLU_3266023_0_0_10"/>
<dbReference type="PATRIC" id="fig|1073351.3.peg.1398"/>
<accession>S3ZJ72</accession>
<comment type="caution">
    <text evidence="1">The sequence shown here is derived from an EMBL/GenBank/DDBJ whole genome shotgun (WGS) entry which is preliminary data.</text>
</comment>
<evidence type="ECO:0000313" key="1">
    <source>
        <dbReference type="EMBL" id="EPH20765.1"/>
    </source>
</evidence>
<gene>
    <name evidence="1" type="ORF">HMPREF1181_01394</name>
</gene>
<proteinExistence type="predicted"/>
<organism evidence="1 2">
    <name type="scientific">Bacteroides stercoris CC31F</name>
    <dbReference type="NCBI Taxonomy" id="1073351"/>
    <lineage>
        <taxon>Bacteria</taxon>
        <taxon>Pseudomonadati</taxon>
        <taxon>Bacteroidota</taxon>
        <taxon>Bacteroidia</taxon>
        <taxon>Bacteroidales</taxon>
        <taxon>Bacteroidaceae</taxon>
        <taxon>Bacteroides</taxon>
    </lineage>
</organism>
<evidence type="ECO:0000313" key="2">
    <source>
        <dbReference type="Proteomes" id="UP000014614"/>
    </source>
</evidence>
<reference evidence="1 2" key="1">
    <citation type="submission" date="2013-05" db="EMBL/GenBank/DDBJ databases">
        <title>The Genome Sequence of Bacteroides stercoris CC31F.</title>
        <authorList>
            <consortium name="The Broad Institute Genomics Platform"/>
            <person name="Earl A."/>
            <person name="Ward D."/>
            <person name="Feldgarden M."/>
            <person name="Gevers D."/>
            <person name="Oliphant K."/>
            <person name="Allen-Vercoe E."/>
            <person name="Walker B."/>
            <person name="Young S."/>
            <person name="Zeng Q."/>
            <person name="Gargeya S."/>
            <person name="Fitzgerald M."/>
            <person name="Haas B."/>
            <person name="Abouelleil A."/>
            <person name="Allen A.W."/>
            <person name="Alvarado L."/>
            <person name="Arachchi H.M."/>
            <person name="Berlin A.M."/>
            <person name="Chapman S.B."/>
            <person name="Gainer-Dewar J."/>
            <person name="Goldberg J."/>
            <person name="Griggs A."/>
            <person name="Gujja S."/>
            <person name="Hansen M."/>
            <person name="Howarth C."/>
            <person name="Imamovic A."/>
            <person name="Ireland A."/>
            <person name="Larimer J."/>
            <person name="McCowan C."/>
            <person name="Murphy C."/>
            <person name="Pearson M."/>
            <person name="Poon T.W."/>
            <person name="Priest M."/>
            <person name="Roberts A."/>
            <person name="Saif S."/>
            <person name="Shea T."/>
            <person name="Sisk P."/>
            <person name="Sykes S."/>
            <person name="Wortman J."/>
            <person name="Nusbaum C."/>
            <person name="Birren B."/>
        </authorList>
    </citation>
    <scope>NUCLEOTIDE SEQUENCE [LARGE SCALE GENOMIC DNA]</scope>
    <source>
        <strain evidence="1 2">CC31F</strain>
    </source>
</reference>